<evidence type="ECO:0000313" key="1">
    <source>
        <dbReference type="EMBL" id="CAE0233453.1"/>
    </source>
</evidence>
<organism evidence="1">
    <name type="scientific">Strombidium rassoulzadegani</name>
    <dbReference type="NCBI Taxonomy" id="1082188"/>
    <lineage>
        <taxon>Eukaryota</taxon>
        <taxon>Sar</taxon>
        <taxon>Alveolata</taxon>
        <taxon>Ciliophora</taxon>
        <taxon>Intramacronucleata</taxon>
        <taxon>Spirotrichea</taxon>
        <taxon>Oligotrichia</taxon>
        <taxon>Strombidiidae</taxon>
        <taxon>Strombidium</taxon>
    </lineage>
</organism>
<protein>
    <submittedName>
        <fullName evidence="1">Uncharacterized protein</fullName>
    </submittedName>
</protein>
<accession>A0A7S3CP75</accession>
<name>A0A7S3CP75_9SPIT</name>
<dbReference type="AlphaFoldDB" id="A0A7S3CP75"/>
<reference evidence="1" key="1">
    <citation type="submission" date="2021-01" db="EMBL/GenBank/DDBJ databases">
        <authorList>
            <person name="Corre E."/>
            <person name="Pelletier E."/>
            <person name="Niang G."/>
            <person name="Scheremetjew M."/>
            <person name="Finn R."/>
            <person name="Kale V."/>
            <person name="Holt S."/>
            <person name="Cochrane G."/>
            <person name="Meng A."/>
            <person name="Brown T."/>
            <person name="Cohen L."/>
        </authorList>
    </citation>
    <scope>NUCLEOTIDE SEQUENCE</scope>
    <source>
        <strain evidence="1">Ras09</strain>
    </source>
</reference>
<dbReference type="EMBL" id="HBIA01010226">
    <property type="protein sequence ID" value="CAE0233453.1"/>
    <property type="molecule type" value="Transcribed_RNA"/>
</dbReference>
<sequence>MVDLSEVKAVRSIQVDYCRPSQLSLRFQQEAGHFALLASDEALGEGFPLLIISQLLLLHTDELGFDVLVVHLLIELDRHAGFLGVGEDLYEIGPGQLFLLLEDRGAMHLVLEDVPAHCKLMLCVTVRNH</sequence>
<proteinExistence type="predicted"/>
<gene>
    <name evidence="1" type="ORF">SRAS04492_LOCUS5254</name>
</gene>